<evidence type="ECO:0000313" key="7">
    <source>
        <dbReference type="EMBL" id="VEL13347.1"/>
    </source>
</evidence>
<dbReference type="EMBL" id="CAAALY010017500">
    <property type="protein sequence ID" value="VEL13347.1"/>
    <property type="molecule type" value="Genomic_DNA"/>
</dbReference>
<reference evidence="7" key="1">
    <citation type="submission" date="2018-11" db="EMBL/GenBank/DDBJ databases">
        <authorList>
            <consortium name="Pathogen Informatics"/>
        </authorList>
    </citation>
    <scope>NUCLEOTIDE SEQUENCE</scope>
</reference>
<comment type="caution">
    <text evidence="7">The sequence shown here is derived from an EMBL/GenBank/DDBJ whole genome shotgun (WGS) entry which is preliminary data.</text>
</comment>
<dbReference type="OrthoDB" id="201595at2759"/>
<evidence type="ECO:0000256" key="5">
    <source>
        <dbReference type="ARBA" id="ARBA00034769"/>
    </source>
</evidence>
<evidence type="ECO:0000256" key="2">
    <source>
        <dbReference type="ARBA" id="ARBA00022692"/>
    </source>
</evidence>
<feature type="transmembrane region" description="Helical" evidence="6">
    <location>
        <begin position="35"/>
        <end position="57"/>
    </location>
</feature>
<dbReference type="GO" id="GO:0005886">
    <property type="term" value="C:plasma membrane"/>
    <property type="evidence" value="ECO:0007669"/>
    <property type="project" value="UniProtKB-SubCell"/>
</dbReference>
<name>A0A448WJL3_9PLAT</name>
<evidence type="ECO:0000256" key="1">
    <source>
        <dbReference type="ARBA" id="ARBA00004370"/>
    </source>
</evidence>
<keyword evidence="6" id="KW-0406">Ion transport</keyword>
<evidence type="ECO:0000256" key="6">
    <source>
        <dbReference type="RuleBase" id="RU363126"/>
    </source>
</evidence>
<feature type="transmembrane region" description="Helical" evidence="6">
    <location>
        <begin position="78"/>
        <end position="100"/>
    </location>
</feature>
<evidence type="ECO:0000256" key="4">
    <source>
        <dbReference type="ARBA" id="ARBA00023136"/>
    </source>
</evidence>
<keyword evidence="6" id="KW-1003">Cell membrane</keyword>
<dbReference type="Pfam" id="PF01062">
    <property type="entry name" value="Bestrophin"/>
    <property type="match status" value="1"/>
</dbReference>
<evidence type="ECO:0000313" key="8">
    <source>
        <dbReference type="Proteomes" id="UP000784294"/>
    </source>
</evidence>
<comment type="function">
    <text evidence="6">Forms chloride channels.</text>
</comment>
<comment type="subcellular location">
    <subcellularLocation>
        <location evidence="6">Cell membrane</location>
        <topology evidence="6">Multi-pass membrane protein</topology>
    </subcellularLocation>
    <subcellularLocation>
        <location evidence="1">Membrane</location>
    </subcellularLocation>
</comment>
<dbReference type="InterPro" id="IPR021134">
    <property type="entry name" value="Bestrophin-like"/>
</dbReference>
<dbReference type="GO" id="GO:0005254">
    <property type="term" value="F:chloride channel activity"/>
    <property type="evidence" value="ECO:0007669"/>
    <property type="project" value="UniProtKB-KW"/>
</dbReference>
<keyword evidence="8" id="KW-1185">Reference proteome</keyword>
<dbReference type="Proteomes" id="UP000784294">
    <property type="component" value="Unassembled WGS sequence"/>
</dbReference>
<comment type="similarity">
    <text evidence="5 6">Belongs to the anion channel-forming bestrophin (TC 1.A.46) family. Calcium-sensitive chloride channel subfamily.</text>
</comment>
<keyword evidence="2 6" id="KW-0812">Transmembrane</keyword>
<protein>
    <recommendedName>
        <fullName evidence="6">Bestrophin homolog</fullName>
    </recommendedName>
</protein>
<keyword evidence="3 6" id="KW-1133">Transmembrane helix</keyword>
<dbReference type="InterPro" id="IPR000615">
    <property type="entry name" value="Bestrophin"/>
</dbReference>
<dbReference type="AlphaFoldDB" id="A0A448WJL3"/>
<accession>A0A448WJL3</accession>
<keyword evidence="6" id="KW-0868">Chloride</keyword>
<dbReference type="GO" id="GO:0034707">
    <property type="term" value="C:chloride channel complex"/>
    <property type="evidence" value="ECO:0007669"/>
    <property type="project" value="UniProtKB-KW"/>
</dbReference>
<dbReference type="PANTHER" id="PTHR10736">
    <property type="entry name" value="BESTROPHIN"/>
    <property type="match status" value="1"/>
</dbReference>
<keyword evidence="6" id="KW-0813">Transport</keyword>
<proteinExistence type="inferred from homology"/>
<organism evidence="7 8">
    <name type="scientific">Protopolystoma xenopodis</name>
    <dbReference type="NCBI Taxonomy" id="117903"/>
    <lineage>
        <taxon>Eukaryota</taxon>
        <taxon>Metazoa</taxon>
        <taxon>Spiralia</taxon>
        <taxon>Lophotrochozoa</taxon>
        <taxon>Platyhelminthes</taxon>
        <taxon>Monogenea</taxon>
        <taxon>Polyopisthocotylea</taxon>
        <taxon>Polystomatidea</taxon>
        <taxon>Polystomatidae</taxon>
        <taxon>Protopolystoma</taxon>
    </lineage>
</organism>
<keyword evidence="6" id="KW-0869">Chloride channel</keyword>
<gene>
    <name evidence="7" type="ORF">PXEA_LOCUS6787</name>
</gene>
<sequence>MATTFKFKKKNFISLNERVRFIRILFRWQGSIWRLLWVDLLIFMIFYILITLSYRFVFVHFPSLKLGFEGFVRYTDKIAAIAPVSFLLGFFVSTILTRWWSFVANIPWMSSPSFLIHALVGSDEQAFDTTGFRIRRTLVRYMNLAWILAMMKLSWKMKSRFRPLKPVKFSDTDVKPRRVSTSHVIDLINNDVSVKKQFGQLITTEEAAIFLELEKEEGKRVHKETKSRVLLVDKAYNQ</sequence>
<evidence type="ECO:0000256" key="3">
    <source>
        <dbReference type="ARBA" id="ARBA00022989"/>
    </source>
</evidence>
<keyword evidence="4 6" id="KW-0472">Membrane</keyword>
<keyword evidence="6" id="KW-0407">Ion channel</keyword>